<dbReference type="PANTHER" id="PTHR43709:SF2">
    <property type="entry name" value="DUF453 DOMAIN PROTEIN (AFU_ORTHOLOGUE AFUA_6G00360)"/>
    <property type="match status" value="1"/>
</dbReference>
<reference evidence="4 5" key="1">
    <citation type="submission" date="2019-12" db="EMBL/GenBank/DDBJ databases">
        <title>Halocatena pleomorpha gen. nov. sp. nov., an extremely halophilic archaeon of family Halobacteriaceae isolated from saltpan soil.</title>
        <authorList>
            <person name="Pal Y."/>
            <person name="Verma A."/>
            <person name="Krishnamurthi S."/>
            <person name="Kumar P."/>
        </authorList>
    </citation>
    <scope>NUCLEOTIDE SEQUENCE [LARGE SCALE GENOMIC DNA]</scope>
    <source>
        <strain evidence="4 5">JCM 16495</strain>
    </source>
</reference>
<dbReference type="GO" id="GO:0016853">
    <property type="term" value="F:isomerase activity"/>
    <property type="evidence" value="ECO:0007669"/>
    <property type="project" value="UniProtKB-KW"/>
</dbReference>
<name>A0A6B0GSC2_9EURY</name>
<sequence length="389" mass="40802">MTADDSRRPGVPAALVRGGTSKGGYFERDDLPDDRKRCGSLLSRLFGSPDPMQLDGVGGSHSTTSKAMVVAAGEGATDVEYTFAQVGIERPVVDWGGNCGNLTFGVGPFALERGLVTPKAVDEQASADERRVTLRLENTNTGTRVEQSVPLGPSGQPEYAGTFDVAGLPRSGARIRSRFLDPAGAMTDALFPTGHRTDVLDVPDFGAVEVSLVDVSNPCVFVRASDVGCTAAERPTEIDADADLLARLERIRSAACERLGIVADAADATAESPGVPKLAVVGERRTYETVDGDRITPDEYDLLARILSMGTAHHAYAVTGAMCTAAAAVLDGTIPSEFLAEGATDAVTIAHPKGTLRVGVNRDGEAIAATTVDRTARVLMNGRLYDPKA</sequence>
<proteinExistence type="inferred from homology"/>
<dbReference type="PANTHER" id="PTHR43709">
    <property type="entry name" value="ACONITATE ISOMERASE-RELATED"/>
    <property type="match status" value="1"/>
</dbReference>
<feature type="region of interest" description="Disordered" evidence="3">
    <location>
        <begin position="1"/>
        <end position="27"/>
    </location>
</feature>
<dbReference type="InterPro" id="IPR007400">
    <property type="entry name" value="PrpF-like"/>
</dbReference>
<dbReference type="Gene3D" id="3.10.310.10">
    <property type="entry name" value="Diaminopimelate Epimerase, Chain A, domain 1"/>
    <property type="match status" value="2"/>
</dbReference>
<accession>A0A6B0GSC2</accession>
<evidence type="ECO:0000256" key="1">
    <source>
        <dbReference type="ARBA" id="ARBA00007673"/>
    </source>
</evidence>
<dbReference type="SUPFAM" id="SSF54506">
    <property type="entry name" value="Diaminopimelate epimerase-like"/>
    <property type="match status" value="2"/>
</dbReference>
<comment type="caution">
    <text evidence="4">The sequence shown here is derived from an EMBL/GenBank/DDBJ whole genome shotgun (WGS) entry which is preliminary data.</text>
</comment>
<evidence type="ECO:0000313" key="4">
    <source>
        <dbReference type="EMBL" id="MWG34995.1"/>
    </source>
</evidence>
<keyword evidence="2" id="KW-0413">Isomerase</keyword>
<dbReference type="RefSeq" id="WP_158204690.1">
    <property type="nucleotide sequence ID" value="NZ_WSZK01000016.1"/>
</dbReference>
<organism evidence="4 5">
    <name type="scientific">Halomarina oriensis</name>
    <dbReference type="NCBI Taxonomy" id="671145"/>
    <lineage>
        <taxon>Archaea</taxon>
        <taxon>Methanobacteriati</taxon>
        <taxon>Methanobacteriota</taxon>
        <taxon>Stenosarchaea group</taxon>
        <taxon>Halobacteria</taxon>
        <taxon>Halobacteriales</taxon>
        <taxon>Natronomonadaceae</taxon>
        <taxon>Halomarina</taxon>
    </lineage>
</organism>
<evidence type="ECO:0008006" key="6">
    <source>
        <dbReference type="Google" id="ProtNLM"/>
    </source>
</evidence>
<dbReference type="Pfam" id="PF04303">
    <property type="entry name" value="PrpF"/>
    <property type="match status" value="1"/>
</dbReference>
<dbReference type="EMBL" id="WSZK01000016">
    <property type="protein sequence ID" value="MWG34995.1"/>
    <property type="molecule type" value="Genomic_DNA"/>
</dbReference>
<evidence type="ECO:0000256" key="2">
    <source>
        <dbReference type="ARBA" id="ARBA00023235"/>
    </source>
</evidence>
<gene>
    <name evidence="4" type="ORF">GQS65_10935</name>
</gene>
<dbReference type="AlphaFoldDB" id="A0A6B0GSC2"/>
<evidence type="ECO:0000313" key="5">
    <source>
        <dbReference type="Proteomes" id="UP000451471"/>
    </source>
</evidence>
<comment type="similarity">
    <text evidence="1">Belongs to the PrpF family.</text>
</comment>
<evidence type="ECO:0000256" key="3">
    <source>
        <dbReference type="SAM" id="MobiDB-lite"/>
    </source>
</evidence>
<dbReference type="Proteomes" id="UP000451471">
    <property type="component" value="Unassembled WGS sequence"/>
</dbReference>
<dbReference type="OrthoDB" id="201336at2157"/>
<keyword evidence="5" id="KW-1185">Reference proteome</keyword>
<protein>
    <recommendedName>
        <fullName evidence="6">PrpF protein</fullName>
    </recommendedName>
</protein>